<dbReference type="PROSITE" id="PS00687">
    <property type="entry name" value="ALDEHYDE_DEHYDR_GLU"/>
    <property type="match status" value="1"/>
</dbReference>
<evidence type="ECO:0000256" key="3">
    <source>
        <dbReference type="RuleBase" id="RU003345"/>
    </source>
</evidence>
<sequence length="484" mass="51283">MSPTLPATGLLIDGVLVEAAAGERFETRNPADGSMLATLPRARDVDVDRAVAAARRALDGPWSRLRPVERQRLILRLADLVERDAAQLAALDTADMGAPIRHTTGAMPLLVALLRFYAGQATALSGETIANSLPMEVATQTVLEPVGVVGAIIPWNGPMWALVWKIGPVLATGCTLVMKTSEDAPLTALRFAELVHEAGVPPGVINILSGHGDAGAALAAHPDVDKISFTGSVETGQSIVRASAGNLKRLTLELGGKSPNIIFADADLDAAADTAVMAAFANCGQICSAGSRLFVQRAALPGVLERIRARTMALRLGHGANPETELGPLASGRQRDRVRRFVALGLEQGATLLQGGDTPTVPGLRDGWFLEPAIFADVGDEMAIATDEIFGPVLSVLTFDTEAEVTMRANRSRYGLGAAVWTRDLGRAMRMSRALKAGSVWINSYNLLDPAVPFGGYRMSGYGRENGAAQLRDYMSIKSVYTAW</sequence>
<dbReference type="PROSITE" id="PS00070">
    <property type="entry name" value="ALDEHYDE_DEHYDR_CYS"/>
    <property type="match status" value="1"/>
</dbReference>
<comment type="caution">
    <text evidence="5">The sequence shown here is derived from an EMBL/GenBank/DDBJ whole genome shotgun (WGS) entry which is preliminary data.</text>
</comment>
<dbReference type="InterPro" id="IPR015590">
    <property type="entry name" value="Aldehyde_DH_dom"/>
</dbReference>
<organism evidence="5 6">
    <name type="scientific">Endosaccharibacter trunci</name>
    <dbReference type="NCBI Taxonomy" id="2812733"/>
    <lineage>
        <taxon>Bacteria</taxon>
        <taxon>Pseudomonadati</taxon>
        <taxon>Pseudomonadota</taxon>
        <taxon>Alphaproteobacteria</taxon>
        <taxon>Acetobacterales</taxon>
        <taxon>Acetobacteraceae</taxon>
        <taxon>Endosaccharibacter</taxon>
    </lineage>
</organism>
<dbReference type="SUPFAM" id="SSF53720">
    <property type="entry name" value="ALDH-like"/>
    <property type="match status" value="1"/>
</dbReference>
<dbReference type="InterPro" id="IPR016162">
    <property type="entry name" value="Ald_DH_N"/>
</dbReference>
<comment type="similarity">
    <text evidence="3">Belongs to the aldehyde dehydrogenase family.</text>
</comment>
<evidence type="ECO:0000313" key="5">
    <source>
        <dbReference type="EMBL" id="MCQ8280111.1"/>
    </source>
</evidence>
<protein>
    <submittedName>
        <fullName evidence="5">Aldehyde dehydrogenase family protein</fullName>
    </submittedName>
</protein>
<dbReference type="RefSeq" id="WP_422865598.1">
    <property type="nucleotide sequence ID" value="NZ_JAMSKV010000023.1"/>
</dbReference>
<dbReference type="Proteomes" id="UP001524587">
    <property type="component" value="Unassembled WGS sequence"/>
</dbReference>
<gene>
    <name evidence="5" type="ORF">NFI95_16840</name>
</gene>
<proteinExistence type="inferred from homology"/>
<dbReference type="InterPro" id="IPR029510">
    <property type="entry name" value="Ald_DH_CS_GLU"/>
</dbReference>
<accession>A0ABT1WDE0</accession>
<reference evidence="5 6" key="1">
    <citation type="submission" date="2022-06" db="EMBL/GenBank/DDBJ databases">
        <title>Endosaccharibacter gen. nov., sp. nov., endophytic bacteria isolated from sugarcane.</title>
        <authorList>
            <person name="Pitiwittayakul N."/>
            <person name="Yukphan P."/>
            <person name="Charoenyingcharoen P."/>
            <person name="Tanasupawat S."/>
        </authorList>
    </citation>
    <scope>NUCLEOTIDE SEQUENCE [LARGE SCALE GENOMIC DNA]</scope>
    <source>
        <strain evidence="5 6">KSS8</strain>
    </source>
</reference>
<keyword evidence="1 3" id="KW-0560">Oxidoreductase</keyword>
<evidence type="ECO:0000256" key="1">
    <source>
        <dbReference type="ARBA" id="ARBA00023002"/>
    </source>
</evidence>
<evidence type="ECO:0000256" key="2">
    <source>
        <dbReference type="PROSITE-ProRule" id="PRU10007"/>
    </source>
</evidence>
<feature type="active site" evidence="2">
    <location>
        <position position="253"/>
    </location>
</feature>
<keyword evidence="6" id="KW-1185">Reference proteome</keyword>
<dbReference type="InterPro" id="IPR016161">
    <property type="entry name" value="Ald_DH/histidinol_DH"/>
</dbReference>
<name>A0ABT1WDE0_9PROT</name>
<evidence type="ECO:0000313" key="6">
    <source>
        <dbReference type="Proteomes" id="UP001524587"/>
    </source>
</evidence>
<feature type="domain" description="Aldehyde dehydrogenase" evidence="4">
    <location>
        <begin position="19"/>
        <end position="480"/>
    </location>
</feature>
<dbReference type="Gene3D" id="3.40.309.10">
    <property type="entry name" value="Aldehyde Dehydrogenase, Chain A, domain 2"/>
    <property type="match status" value="1"/>
</dbReference>
<dbReference type="EMBL" id="JAMSKV010000023">
    <property type="protein sequence ID" value="MCQ8280111.1"/>
    <property type="molecule type" value="Genomic_DNA"/>
</dbReference>
<dbReference type="InterPro" id="IPR016163">
    <property type="entry name" value="Ald_DH_C"/>
</dbReference>
<dbReference type="Gene3D" id="3.40.605.10">
    <property type="entry name" value="Aldehyde Dehydrogenase, Chain A, domain 1"/>
    <property type="match status" value="1"/>
</dbReference>
<dbReference type="Pfam" id="PF00171">
    <property type="entry name" value="Aldedh"/>
    <property type="match status" value="1"/>
</dbReference>
<dbReference type="PANTHER" id="PTHR11699">
    <property type="entry name" value="ALDEHYDE DEHYDROGENASE-RELATED"/>
    <property type="match status" value="1"/>
</dbReference>
<evidence type="ECO:0000259" key="4">
    <source>
        <dbReference type="Pfam" id="PF00171"/>
    </source>
</evidence>
<dbReference type="InterPro" id="IPR016160">
    <property type="entry name" value="Ald_DH_CS_CYS"/>
</dbReference>